<feature type="transmembrane region" description="Helical" evidence="9">
    <location>
        <begin position="42"/>
        <end position="59"/>
    </location>
</feature>
<dbReference type="EMBL" id="QFPN01000004">
    <property type="protein sequence ID" value="PZQ16018.1"/>
    <property type="molecule type" value="Genomic_DNA"/>
</dbReference>
<keyword evidence="7 9" id="KW-0472">Membrane</keyword>
<keyword evidence="2" id="KW-0813">Transport</keyword>
<dbReference type="InterPro" id="IPR001851">
    <property type="entry name" value="ABC_transp_permease"/>
</dbReference>
<dbReference type="PANTHER" id="PTHR11795:SF452">
    <property type="entry name" value="ABC TRANSPORTER PERMEASE PROTEIN"/>
    <property type="match status" value="1"/>
</dbReference>
<dbReference type="AlphaFoldDB" id="A0A2W5KKM0"/>
<comment type="similarity">
    <text evidence="8">Belongs to the binding-protein-dependent transport system permease family. LivHM subfamily.</text>
</comment>
<feature type="transmembrane region" description="Helical" evidence="9">
    <location>
        <begin position="262"/>
        <end position="280"/>
    </location>
</feature>
<feature type="transmembrane region" description="Helical" evidence="9">
    <location>
        <begin position="12"/>
        <end position="35"/>
    </location>
</feature>
<dbReference type="CDD" id="cd06582">
    <property type="entry name" value="TM_PBP1_LivH_like"/>
    <property type="match status" value="1"/>
</dbReference>
<organism evidence="10 11">
    <name type="scientific">Ancylobacter novellus</name>
    <name type="common">Thiobacillus novellus</name>
    <dbReference type="NCBI Taxonomy" id="921"/>
    <lineage>
        <taxon>Bacteria</taxon>
        <taxon>Pseudomonadati</taxon>
        <taxon>Pseudomonadota</taxon>
        <taxon>Alphaproteobacteria</taxon>
        <taxon>Hyphomicrobiales</taxon>
        <taxon>Xanthobacteraceae</taxon>
        <taxon>Ancylobacter</taxon>
    </lineage>
</organism>
<comment type="subcellular location">
    <subcellularLocation>
        <location evidence="1">Cell membrane</location>
        <topology evidence="1">Multi-pass membrane protein</topology>
    </subcellularLocation>
</comment>
<evidence type="ECO:0000256" key="8">
    <source>
        <dbReference type="ARBA" id="ARBA00037998"/>
    </source>
</evidence>
<keyword evidence="6 9" id="KW-1133">Transmembrane helix</keyword>
<keyword evidence="3" id="KW-1003">Cell membrane</keyword>
<evidence type="ECO:0000256" key="9">
    <source>
        <dbReference type="SAM" id="Phobius"/>
    </source>
</evidence>
<evidence type="ECO:0000256" key="2">
    <source>
        <dbReference type="ARBA" id="ARBA00022448"/>
    </source>
</evidence>
<dbReference type="GO" id="GO:0022857">
    <property type="term" value="F:transmembrane transporter activity"/>
    <property type="evidence" value="ECO:0007669"/>
    <property type="project" value="InterPro"/>
</dbReference>
<evidence type="ECO:0000256" key="6">
    <source>
        <dbReference type="ARBA" id="ARBA00022989"/>
    </source>
</evidence>
<gene>
    <name evidence="10" type="ORF">DI565_09435</name>
</gene>
<dbReference type="Pfam" id="PF02653">
    <property type="entry name" value="BPD_transp_2"/>
    <property type="match status" value="1"/>
</dbReference>
<reference evidence="10 11" key="1">
    <citation type="submission" date="2017-08" db="EMBL/GenBank/DDBJ databases">
        <title>Infants hospitalized years apart are colonized by the same room-sourced microbial strains.</title>
        <authorList>
            <person name="Brooks B."/>
            <person name="Olm M.R."/>
            <person name="Firek B.A."/>
            <person name="Baker R."/>
            <person name="Thomas B.C."/>
            <person name="Morowitz M.J."/>
            <person name="Banfield J.F."/>
        </authorList>
    </citation>
    <scope>NUCLEOTIDE SEQUENCE [LARGE SCALE GENOMIC DNA]</scope>
    <source>
        <strain evidence="10">S2_005_003_R2_43</strain>
    </source>
</reference>
<name>A0A2W5KKM0_ANCNO</name>
<keyword evidence="4 9" id="KW-0812">Transmembrane</keyword>
<evidence type="ECO:0000256" key="5">
    <source>
        <dbReference type="ARBA" id="ARBA00022970"/>
    </source>
</evidence>
<dbReference type="InterPro" id="IPR052157">
    <property type="entry name" value="BCAA_transport_permease"/>
</dbReference>
<evidence type="ECO:0000313" key="10">
    <source>
        <dbReference type="EMBL" id="PZQ16018.1"/>
    </source>
</evidence>
<protein>
    <submittedName>
        <fullName evidence="10">Branched-chain amino acid ABC transporter permease</fullName>
    </submittedName>
</protein>
<feature type="transmembrane region" description="Helical" evidence="9">
    <location>
        <begin position="65"/>
        <end position="84"/>
    </location>
</feature>
<dbReference type="GO" id="GO:0006865">
    <property type="term" value="P:amino acid transport"/>
    <property type="evidence" value="ECO:0007669"/>
    <property type="project" value="UniProtKB-KW"/>
</dbReference>
<evidence type="ECO:0000256" key="4">
    <source>
        <dbReference type="ARBA" id="ARBA00022692"/>
    </source>
</evidence>
<keyword evidence="5" id="KW-0029">Amino-acid transport</keyword>
<feature type="transmembrane region" description="Helical" evidence="9">
    <location>
        <begin position="188"/>
        <end position="213"/>
    </location>
</feature>
<evidence type="ECO:0000256" key="3">
    <source>
        <dbReference type="ARBA" id="ARBA00022475"/>
    </source>
</evidence>
<proteinExistence type="inferred from homology"/>
<dbReference type="GO" id="GO:0005886">
    <property type="term" value="C:plasma membrane"/>
    <property type="evidence" value="ECO:0007669"/>
    <property type="project" value="UniProtKB-SubCell"/>
</dbReference>
<accession>A0A2W5KKM0</accession>
<sequence>MDLVLQHVANATIMGGTYALLGIGLTLIFGIMRIVNFTHGELYAFGAYMMFFFAAVLGLNFYLAMMFAIVAGVALGGAIEFTLLRKKRGADIDTTMLIMIGAWIVMQNVEILTWGSVAKSIPSPLPAAPLELGPVSISWLRVVVLGVALALIAATYFTINRTKLGKAMRATFQDPGTAALMGINVNAIYTLTFALGSGLAAAAGALLGPVFVVAPNMGDIASLKAFAIVILGGLGNITGATIGGFILAFAEEFGAGYVSSGYRDAMGFLIIIAVLLFRPTGLFSRVERVG</sequence>
<comment type="caution">
    <text evidence="10">The sequence shown here is derived from an EMBL/GenBank/DDBJ whole genome shotgun (WGS) entry which is preliminary data.</text>
</comment>
<feature type="transmembrane region" description="Helical" evidence="9">
    <location>
        <begin position="137"/>
        <end position="159"/>
    </location>
</feature>
<evidence type="ECO:0000256" key="1">
    <source>
        <dbReference type="ARBA" id="ARBA00004651"/>
    </source>
</evidence>
<evidence type="ECO:0000313" key="11">
    <source>
        <dbReference type="Proteomes" id="UP000249577"/>
    </source>
</evidence>
<feature type="transmembrane region" description="Helical" evidence="9">
    <location>
        <begin position="96"/>
        <end position="117"/>
    </location>
</feature>
<evidence type="ECO:0000256" key="7">
    <source>
        <dbReference type="ARBA" id="ARBA00023136"/>
    </source>
</evidence>
<dbReference type="PANTHER" id="PTHR11795">
    <property type="entry name" value="BRANCHED-CHAIN AMINO ACID TRANSPORT SYSTEM PERMEASE PROTEIN LIVH"/>
    <property type="match status" value="1"/>
</dbReference>
<feature type="transmembrane region" description="Helical" evidence="9">
    <location>
        <begin position="225"/>
        <end position="250"/>
    </location>
</feature>
<dbReference type="Proteomes" id="UP000249577">
    <property type="component" value="Unassembled WGS sequence"/>
</dbReference>